<dbReference type="EMBL" id="BAAAVV010000001">
    <property type="protein sequence ID" value="GAA3155936.1"/>
    <property type="molecule type" value="Genomic_DNA"/>
</dbReference>
<dbReference type="Proteomes" id="UP001499924">
    <property type="component" value="Unassembled WGS sequence"/>
</dbReference>
<name>A0ABP6NR08_9ACTN</name>
<comment type="caution">
    <text evidence="1">The sequence shown here is derived from an EMBL/GenBank/DDBJ whole genome shotgun (WGS) entry which is preliminary data.</text>
</comment>
<protein>
    <submittedName>
        <fullName evidence="1">Uncharacterized protein</fullName>
    </submittedName>
</protein>
<evidence type="ECO:0000313" key="2">
    <source>
        <dbReference type="Proteomes" id="UP001499924"/>
    </source>
</evidence>
<accession>A0ABP6NR08</accession>
<evidence type="ECO:0000313" key="1">
    <source>
        <dbReference type="EMBL" id="GAA3155936.1"/>
    </source>
</evidence>
<sequence length="152" mass="16370">MSASTEAWCTDEELTAARLRFAAGIAGYVHPAAYGLARLDGERLTFGAVNDVGHIHRLPGAVLASVCGYTSRTATFPLGDADLDEAIRRLAPAEAAVHWEHPNLWSWRELRDGASPSSTFVAFFVADAADDPVNAHDHDFRARLGGPVESVR</sequence>
<reference evidence="2" key="1">
    <citation type="journal article" date="2019" name="Int. J. Syst. Evol. Microbiol.">
        <title>The Global Catalogue of Microorganisms (GCM) 10K type strain sequencing project: providing services to taxonomists for standard genome sequencing and annotation.</title>
        <authorList>
            <consortium name="The Broad Institute Genomics Platform"/>
            <consortium name="The Broad Institute Genome Sequencing Center for Infectious Disease"/>
            <person name="Wu L."/>
            <person name="Ma J."/>
        </authorList>
    </citation>
    <scope>NUCLEOTIDE SEQUENCE [LARGE SCALE GENOMIC DNA]</scope>
    <source>
        <strain evidence="2">JCM 15614</strain>
    </source>
</reference>
<organism evidence="1 2">
    <name type="scientific">Blastococcus jejuensis</name>
    <dbReference type="NCBI Taxonomy" id="351224"/>
    <lineage>
        <taxon>Bacteria</taxon>
        <taxon>Bacillati</taxon>
        <taxon>Actinomycetota</taxon>
        <taxon>Actinomycetes</taxon>
        <taxon>Geodermatophilales</taxon>
        <taxon>Geodermatophilaceae</taxon>
        <taxon>Blastococcus</taxon>
    </lineage>
</organism>
<proteinExistence type="predicted"/>
<gene>
    <name evidence="1" type="ORF">GCM10010531_04050</name>
</gene>
<dbReference type="RefSeq" id="WP_344686826.1">
    <property type="nucleotide sequence ID" value="NZ_BAAAVV010000001.1"/>
</dbReference>
<keyword evidence="2" id="KW-1185">Reference proteome</keyword>